<dbReference type="PIRSF" id="PIRSF005211">
    <property type="entry name" value="Ab_hydro_YheT"/>
    <property type="match status" value="1"/>
</dbReference>
<dbReference type="GO" id="GO:0016746">
    <property type="term" value="F:acyltransferase activity"/>
    <property type="evidence" value="ECO:0007669"/>
    <property type="project" value="UniProtKB-KW"/>
</dbReference>
<dbReference type="AlphaFoldDB" id="A0A1X7R9G3"/>
<gene>
    <name evidence="6" type="ORF">KASA_0I01100G</name>
</gene>
<keyword evidence="2" id="KW-0719">Serine esterase</keyword>
<keyword evidence="6" id="KW-0808">Transferase</keyword>
<dbReference type="InterPro" id="IPR029058">
    <property type="entry name" value="AB_hydrolase_fold"/>
</dbReference>
<accession>A0A1X7R9G3</accession>
<keyword evidence="7" id="KW-1185">Reference proteome</keyword>
<name>A0A1X7R9G3_9SACH</name>
<keyword evidence="3" id="KW-0378">Hydrolase</keyword>
<evidence type="ECO:0000256" key="1">
    <source>
        <dbReference type="ARBA" id="ARBA00010884"/>
    </source>
</evidence>
<keyword evidence="6" id="KW-0012">Acyltransferase</keyword>
<feature type="domain" description="AB hydrolase-1" evidence="5">
    <location>
        <begin position="140"/>
        <end position="358"/>
    </location>
</feature>
<reference evidence="6 7" key="1">
    <citation type="submission" date="2017-04" db="EMBL/GenBank/DDBJ databases">
        <authorList>
            <person name="Afonso C.L."/>
            <person name="Miller P.J."/>
            <person name="Scott M.A."/>
            <person name="Spackman E."/>
            <person name="Goraichik I."/>
            <person name="Dimitrov K.M."/>
            <person name="Suarez D.L."/>
            <person name="Swayne D.E."/>
        </authorList>
    </citation>
    <scope>NUCLEOTIDE SEQUENCE [LARGE SCALE GENOMIC DNA]</scope>
</reference>
<dbReference type="OrthoDB" id="5954035at2759"/>
<dbReference type="PANTHER" id="PTHR10794">
    <property type="entry name" value="ABHYDROLASE DOMAIN-CONTAINING PROTEIN"/>
    <property type="match status" value="1"/>
</dbReference>
<evidence type="ECO:0000259" key="5">
    <source>
        <dbReference type="Pfam" id="PF00561"/>
    </source>
</evidence>
<dbReference type="Pfam" id="PF00561">
    <property type="entry name" value="Abhydrolase_1"/>
    <property type="match status" value="1"/>
</dbReference>
<feature type="active site" description="Charge relay system" evidence="4">
    <location>
        <position position="355"/>
    </location>
</feature>
<feature type="active site" description="Charge relay system" evidence="4">
    <location>
        <position position="384"/>
    </location>
</feature>
<proteinExistence type="inferred from homology"/>
<dbReference type="InterPro" id="IPR000952">
    <property type="entry name" value="AB_hydrolase_4_CS"/>
</dbReference>
<dbReference type="GO" id="GO:0047372">
    <property type="term" value="F:monoacylglycerol lipase activity"/>
    <property type="evidence" value="ECO:0007669"/>
    <property type="project" value="TreeGrafter"/>
</dbReference>
<dbReference type="GO" id="GO:0008126">
    <property type="term" value="F:acetylesterase activity"/>
    <property type="evidence" value="ECO:0007669"/>
    <property type="project" value="TreeGrafter"/>
</dbReference>
<dbReference type="PANTHER" id="PTHR10794:SF63">
    <property type="entry name" value="ALPHA_BETA HYDROLASE 1, ISOFORM A"/>
    <property type="match status" value="1"/>
</dbReference>
<sequence length="443" mass="50437">MTFSEYWQNQLTVKQVSSDHHLQFKNEEGKIIDFTNFINTNIPEFKTGANDYLSTVLFNGHLQTCFTTVKKFEDIDEVNYRRFMVQYPDGGEGALDIVVPEHKPSSYVPITQLPFQPPLDVHYSYGTKDEPLLKSDDNKPMLVALHGLTGGSHESYVRSIVSRLTEDYGFEACVLNSRGCCQSQITTPQLYNGGWTNDISFVMNQLFNMYPNRSFYMIGFSLGASILTNYIGEQNNKISNHVKCAMVFGNPWDMLRSDYYLNSSRMGSNLYSPALTRNVVNLVKRHAITLYEKPGFQEIYEKHIDLVKTASGFDDVFTGPMFNYKDSKDYYGDASSFKRLAGVRVPLIGLNAMDDPIAGGDNLPEKYIMANPFTMLIETNIGGHLAWFKGINGSRWFPEPVCRFFDTFHNEITCKGYRPDISEVQLPHEKVINVKTTIEQPKI</sequence>
<feature type="active site" description="Charge relay system" evidence="4">
    <location>
        <position position="221"/>
    </location>
</feature>
<comment type="similarity">
    <text evidence="1">Belongs to the AB hydrolase superfamily. AB hydrolase 4 family.</text>
</comment>
<evidence type="ECO:0000313" key="7">
    <source>
        <dbReference type="Proteomes" id="UP000196158"/>
    </source>
</evidence>
<dbReference type="GO" id="GO:0051792">
    <property type="term" value="P:medium-chain fatty acid biosynthetic process"/>
    <property type="evidence" value="ECO:0007669"/>
    <property type="project" value="TreeGrafter"/>
</dbReference>
<dbReference type="Proteomes" id="UP000196158">
    <property type="component" value="Unassembled WGS sequence"/>
</dbReference>
<evidence type="ECO:0000256" key="2">
    <source>
        <dbReference type="ARBA" id="ARBA00022487"/>
    </source>
</evidence>
<evidence type="ECO:0000313" key="6">
    <source>
        <dbReference type="EMBL" id="SMN22100.1"/>
    </source>
</evidence>
<dbReference type="InterPro" id="IPR012020">
    <property type="entry name" value="ABHD4"/>
</dbReference>
<dbReference type="InterPro" id="IPR000073">
    <property type="entry name" value="AB_hydrolase_1"/>
</dbReference>
<dbReference type="SUPFAM" id="SSF53474">
    <property type="entry name" value="alpha/beta-Hydrolases"/>
    <property type="match status" value="1"/>
</dbReference>
<dbReference type="PROSITE" id="PS01133">
    <property type="entry name" value="UPF0017"/>
    <property type="match status" value="1"/>
</dbReference>
<dbReference type="InterPro" id="IPR050960">
    <property type="entry name" value="AB_hydrolase_4_sf"/>
</dbReference>
<protein>
    <submittedName>
        <fullName evidence="6">Similar to Saccharomyces cerevisiae YMR210W Putative acyltransferase with similarity to Eeb1p and Eht1p, has a minor role in medium-chain fatty acid ethyl ester biosynthesis</fullName>
    </submittedName>
</protein>
<dbReference type="Gene3D" id="3.40.50.1820">
    <property type="entry name" value="alpha/beta hydrolase"/>
    <property type="match status" value="1"/>
</dbReference>
<evidence type="ECO:0000256" key="3">
    <source>
        <dbReference type="ARBA" id="ARBA00022801"/>
    </source>
</evidence>
<organism evidence="6 7">
    <name type="scientific">Maudiozyma saulgeensis</name>
    <dbReference type="NCBI Taxonomy" id="1789683"/>
    <lineage>
        <taxon>Eukaryota</taxon>
        <taxon>Fungi</taxon>
        <taxon>Dikarya</taxon>
        <taxon>Ascomycota</taxon>
        <taxon>Saccharomycotina</taxon>
        <taxon>Saccharomycetes</taxon>
        <taxon>Saccharomycetales</taxon>
        <taxon>Saccharomycetaceae</taxon>
        <taxon>Maudiozyma</taxon>
    </lineage>
</organism>
<evidence type="ECO:0000256" key="4">
    <source>
        <dbReference type="PIRSR" id="PIRSR005211-1"/>
    </source>
</evidence>
<dbReference type="EMBL" id="FXLY01000010">
    <property type="protein sequence ID" value="SMN22100.1"/>
    <property type="molecule type" value="Genomic_DNA"/>
</dbReference>
<dbReference type="GO" id="GO:0051793">
    <property type="term" value="P:medium-chain fatty acid catabolic process"/>
    <property type="evidence" value="ECO:0007669"/>
    <property type="project" value="TreeGrafter"/>
</dbReference>